<dbReference type="RefSeq" id="WP_088527182.1">
    <property type="nucleotide sequence ID" value="NZ_NGUO01000008.1"/>
</dbReference>
<gene>
    <name evidence="1" type="ORF">CBI30_04780</name>
</gene>
<organism evidence="1 2">
    <name type="scientific">Polynucleobacter aenigmaticus</name>
    <dbReference type="NCBI Taxonomy" id="1743164"/>
    <lineage>
        <taxon>Bacteria</taxon>
        <taxon>Pseudomonadati</taxon>
        <taxon>Pseudomonadota</taxon>
        <taxon>Betaproteobacteria</taxon>
        <taxon>Burkholderiales</taxon>
        <taxon>Burkholderiaceae</taxon>
        <taxon>Polynucleobacter</taxon>
    </lineage>
</organism>
<name>A0A254Q2I9_9BURK</name>
<dbReference type="Pfam" id="PF10009">
    <property type="entry name" value="DUF2252"/>
    <property type="match status" value="1"/>
</dbReference>
<dbReference type="AlphaFoldDB" id="A0A254Q2I9"/>
<evidence type="ECO:0008006" key="3">
    <source>
        <dbReference type="Google" id="ProtNLM"/>
    </source>
</evidence>
<evidence type="ECO:0000313" key="1">
    <source>
        <dbReference type="EMBL" id="OWS71776.1"/>
    </source>
</evidence>
<dbReference type="PANTHER" id="PTHR39441">
    <property type="entry name" value="DUF2252 DOMAIN-CONTAINING PROTEIN"/>
    <property type="match status" value="1"/>
</dbReference>
<dbReference type="PANTHER" id="PTHR39441:SF1">
    <property type="entry name" value="DUF2252 DOMAIN-CONTAINING PROTEIN"/>
    <property type="match status" value="1"/>
</dbReference>
<proteinExistence type="predicted"/>
<accession>A0A254Q2I9</accession>
<keyword evidence="2" id="KW-1185">Reference proteome</keyword>
<sequence>MCVSHKSRAASPAPTKSSEHFSVLTPAEVHQGKRLSIEKRLRNGKALRKRVNFADQGIYTPPKNRVGPIEILQKQAEQRIQALIPIRYERMLQSPFDFYRGGAAIMAQDLASQPTTDITVQLCGDMHVSNFGLFGTAEHRLVFGINDFDETLPGSWEWDIKRLVASAVIACEALGGSQSLCKKLVYRISSEYQKRMAQYARMPYLDLAQQFIGEKDIRKHFNSVHQKKLDAYLRDTKGQTNIQVLEKLTTLVGKNRKIINRPPLIEHFDKTTYGVSFAGLVKKAMQNYSSTLLADRQVLFERYTLQDFARKVVGVGSVGTNCMVLYFVGDSQKDPLFLQYKEAQESVLSPYLGKSKYPNMGHRVVAGQRLLQGAPDIFLNGGEIEHKQDRIQGFYLRQLRDMKGGIDVGPHGVSLKNFPDYAKLFGWALALGHARSGDAAMISGYCGQSTEFDSAMYSFATAYSKQNKADYDVFCNAVKSGKIQVAKKKTLK</sequence>
<dbReference type="InterPro" id="IPR018721">
    <property type="entry name" value="DUF2252"/>
</dbReference>
<dbReference type="Proteomes" id="UP000198104">
    <property type="component" value="Unassembled WGS sequence"/>
</dbReference>
<comment type="caution">
    <text evidence="1">The sequence shown here is derived from an EMBL/GenBank/DDBJ whole genome shotgun (WGS) entry which is preliminary data.</text>
</comment>
<dbReference type="OrthoDB" id="1491115at2"/>
<evidence type="ECO:0000313" key="2">
    <source>
        <dbReference type="Proteomes" id="UP000198104"/>
    </source>
</evidence>
<reference evidence="1 2" key="1">
    <citation type="submission" date="2017-05" db="EMBL/GenBank/DDBJ databases">
        <title>Polynucleobacter sp. MWH-K35W1 isolated from the permanently anoxic monimolimnion of a meromictic lake.</title>
        <authorList>
            <person name="Hahn M.W."/>
        </authorList>
    </citation>
    <scope>NUCLEOTIDE SEQUENCE [LARGE SCALE GENOMIC DNA]</scope>
    <source>
        <strain evidence="1 2">MWH-K35W1</strain>
    </source>
</reference>
<dbReference type="EMBL" id="NGUO01000008">
    <property type="protein sequence ID" value="OWS71776.1"/>
    <property type="molecule type" value="Genomic_DNA"/>
</dbReference>
<protein>
    <recommendedName>
        <fullName evidence="3">DUF2252 domain-containing protein</fullName>
    </recommendedName>
</protein>